<organism evidence="2 3">
    <name type="scientific">Nocardiopsis alborubida</name>
    <dbReference type="NCBI Taxonomy" id="146802"/>
    <lineage>
        <taxon>Bacteria</taxon>
        <taxon>Bacillati</taxon>
        <taxon>Actinomycetota</taxon>
        <taxon>Actinomycetes</taxon>
        <taxon>Streptosporangiales</taxon>
        <taxon>Nocardiopsidaceae</taxon>
        <taxon>Nocardiopsis</taxon>
    </lineage>
</organism>
<evidence type="ECO:0000313" key="3">
    <source>
        <dbReference type="Proteomes" id="UP000553209"/>
    </source>
</evidence>
<protein>
    <recommendedName>
        <fullName evidence="4">Peptidase inhibitor family I36</fullName>
    </recommendedName>
</protein>
<feature type="signal peptide" evidence="1">
    <location>
        <begin position="1"/>
        <end position="27"/>
    </location>
</feature>
<evidence type="ECO:0000313" key="2">
    <source>
        <dbReference type="EMBL" id="NKY97859.1"/>
    </source>
</evidence>
<evidence type="ECO:0008006" key="4">
    <source>
        <dbReference type="Google" id="ProtNLM"/>
    </source>
</evidence>
<dbReference type="EMBL" id="JAAXPG010000007">
    <property type="protein sequence ID" value="NKY97859.1"/>
    <property type="molecule type" value="Genomic_DNA"/>
</dbReference>
<sequence>MRTKRMTALVAAAITVATLFNAPTAQAEEVRPHTAAAAADGRLYAYYDFDYNRYCGSWLGNSSNWGSCRNTTSSLWNNGYPGNLDDVWVYWGLNHSGARRGVHNGVALANLSRWTFDANTGSGSGQALNNNISSHMWTNL</sequence>
<dbReference type="AlphaFoldDB" id="A0A7X6MBI7"/>
<comment type="caution">
    <text evidence="2">The sequence shown here is derived from an EMBL/GenBank/DDBJ whole genome shotgun (WGS) entry which is preliminary data.</text>
</comment>
<dbReference type="RefSeq" id="WP_061079744.1">
    <property type="nucleotide sequence ID" value="NZ_JAAXPG010000007.1"/>
</dbReference>
<keyword evidence="1" id="KW-0732">Signal</keyword>
<feature type="chain" id="PRO_5031448664" description="Peptidase inhibitor family I36" evidence="1">
    <location>
        <begin position="28"/>
        <end position="140"/>
    </location>
</feature>
<accession>A0A7X6MBI7</accession>
<proteinExistence type="predicted"/>
<reference evidence="2 3" key="1">
    <citation type="submission" date="2020-04" db="EMBL/GenBank/DDBJ databases">
        <title>MicrobeNet Type strains.</title>
        <authorList>
            <person name="Nicholson A.C."/>
        </authorList>
    </citation>
    <scope>NUCLEOTIDE SEQUENCE [LARGE SCALE GENOMIC DNA]</scope>
    <source>
        <strain evidence="2 3">ATCC 23612</strain>
    </source>
</reference>
<name>A0A7X6MBI7_9ACTN</name>
<keyword evidence="3" id="KW-1185">Reference proteome</keyword>
<gene>
    <name evidence="2" type="ORF">HGB44_09320</name>
</gene>
<evidence type="ECO:0000256" key="1">
    <source>
        <dbReference type="SAM" id="SignalP"/>
    </source>
</evidence>
<dbReference type="Proteomes" id="UP000553209">
    <property type="component" value="Unassembled WGS sequence"/>
</dbReference>